<proteinExistence type="predicted"/>
<organism evidence="1 2">
    <name type="scientific">Candidatus Methanogaster sp</name>
    <dbReference type="NCBI Taxonomy" id="3386292"/>
    <lineage>
        <taxon>Archaea</taxon>
        <taxon>Methanobacteriati</taxon>
        <taxon>Methanobacteriota</taxon>
        <taxon>Stenosarchaea group</taxon>
        <taxon>Methanomicrobia</taxon>
        <taxon>Methanosarcinales</taxon>
        <taxon>ANME-2 cluster</taxon>
        <taxon>Candidatus Methanogasteraceae</taxon>
        <taxon>Candidatus Methanogaster</taxon>
    </lineage>
</organism>
<evidence type="ECO:0000313" key="1">
    <source>
        <dbReference type="EMBL" id="PXF59762.1"/>
    </source>
</evidence>
<gene>
    <name evidence="1" type="primary">cmr4</name>
    <name evidence="1" type="ORF">C4B59_10690</name>
</gene>
<accession>A0AC61L1F2</accession>
<dbReference type="Proteomes" id="UP000248329">
    <property type="component" value="Unassembled WGS sequence"/>
</dbReference>
<name>A0AC61L1F2_9EURY</name>
<protein>
    <submittedName>
        <fullName evidence="1">Type III-B CRISPR module RAMP protein Cmr4</fullName>
    </submittedName>
</protein>
<sequence>MSTKPNFQTHRYLLQTIDPVHIGTGGMRLGRVDNSIVREPGTRLPKIPGTSLSGAIRHYAAYRYGKRDCAGQAGHCGRPTCPICYTFGSISGEGEQQKSFAGVVSIGDARILLFPVYSMAGPVWVTSPSALEDLSIKGQTVSKDKAKVASGLITHEYLNLGWLMVAKESGHLELDGLSDLPDPVRKRIVLVSDKVFSQVVNSNLEVRTSVSIDPETGAANKGALFTYEAIPRAAFLWMDVVVDDYRRAFPAYDELEGWKKILDDAKASDAGVFDILNRIGGFLRKYAAPVNNKSGDYEKDFGNARVKMLGYIQEEKTQYKAATLRDKRWKNAETDTPADVVTAGLEWAEHLGIGGMGTRGFGRIRMINCHKVG</sequence>
<evidence type="ECO:0000313" key="2">
    <source>
        <dbReference type="Proteomes" id="UP000248329"/>
    </source>
</evidence>
<reference evidence="1" key="1">
    <citation type="submission" date="2018-01" db="EMBL/GenBank/DDBJ databases">
        <authorList>
            <person name="Krukenberg V."/>
        </authorList>
    </citation>
    <scope>NUCLEOTIDE SEQUENCE</scope>
    <source>
        <strain evidence="1">E20ANME2</strain>
    </source>
</reference>
<dbReference type="EMBL" id="PQXF01000022">
    <property type="protein sequence ID" value="PXF59762.1"/>
    <property type="molecule type" value="Genomic_DNA"/>
</dbReference>
<comment type="caution">
    <text evidence="1">The sequence shown here is derived from an EMBL/GenBank/DDBJ whole genome shotgun (WGS) entry which is preliminary data.</text>
</comment>